<evidence type="ECO:0000256" key="4">
    <source>
        <dbReference type="HAMAP-Rule" id="MF_00291"/>
    </source>
</evidence>
<comment type="subcellular location">
    <subcellularLocation>
        <location evidence="4">Plastid</location>
        <location evidence="4">Chloroplast</location>
    </subcellularLocation>
</comment>
<evidence type="ECO:0000256" key="2">
    <source>
        <dbReference type="ARBA" id="ARBA00022980"/>
    </source>
</evidence>
<organism evidence="6">
    <name type="scientific">Astrosyne radiata</name>
    <dbReference type="NCBI Taxonomy" id="1158023"/>
    <lineage>
        <taxon>Eukaryota</taxon>
        <taxon>Sar</taxon>
        <taxon>Stramenopiles</taxon>
        <taxon>Ochrophyta</taxon>
        <taxon>Bacillariophyta</taxon>
        <taxon>Fragilariophyceae</taxon>
        <taxon>Fragilariophycidae</taxon>
        <taxon>Cyclophorales</taxon>
        <taxon>Cyclophoraceae</taxon>
        <taxon>Astrosyne</taxon>
    </lineage>
</organism>
<dbReference type="SUPFAM" id="SSF52313">
    <property type="entry name" value="Ribosomal protein S2"/>
    <property type="match status" value="1"/>
</dbReference>
<dbReference type="GeneID" id="36960237"/>
<dbReference type="InterPro" id="IPR001865">
    <property type="entry name" value="Ribosomal_uS2"/>
</dbReference>
<dbReference type="EMBL" id="MG755807">
    <property type="protein sequence ID" value="AWT40314.1"/>
    <property type="molecule type" value="Genomic_DNA"/>
</dbReference>
<dbReference type="PROSITE" id="PS00963">
    <property type="entry name" value="RIBOSOMAL_S2_2"/>
    <property type="match status" value="1"/>
</dbReference>
<proteinExistence type="inferred from homology"/>
<dbReference type="PROSITE" id="PS00962">
    <property type="entry name" value="RIBOSOMAL_S2_1"/>
    <property type="match status" value="1"/>
</dbReference>
<dbReference type="PRINTS" id="PR00395">
    <property type="entry name" value="RIBOSOMALS2"/>
</dbReference>
<dbReference type="Gene3D" id="1.10.287.610">
    <property type="entry name" value="Helix hairpin bin"/>
    <property type="match status" value="1"/>
</dbReference>
<dbReference type="InterPro" id="IPR023591">
    <property type="entry name" value="Ribosomal_uS2_flav_dom_sf"/>
</dbReference>
<dbReference type="Pfam" id="PF00318">
    <property type="entry name" value="Ribosomal_S2"/>
    <property type="match status" value="1"/>
</dbReference>
<accession>A0A2U9NT62</accession>
<reference evidence="6" key="1">
    <citation type="journal article" date="2018" name="Adv. Bot. Res.">
        <title>Evolution of the Plastid Genomes in Diatoms.</title>
        <authorList>
            <person name="Yu M."/>
            <person name="Ashworth M.P."/>
            <person name="Hajrah N.H."/>
            <person name="Khiyami M.A."/>
            <person name="Sabir M.J."/>
            <person name="Alhebshi A.M."/>
            <person name="Al-Malki A.L."/>
            <person name="Sabir J.S.M."/>
            <person name="Theriot E.C."/>
            <person name="Jansen R.K."/>
        </authorList>
    </citation>
    <scope>NUCLEOTIDE SEQUENCE</scope>
</reference>
<keyword evidence="3 4" id="KW-0687">Ribonucleoprotein</keyword>
<dbReference type="GO" id="GO:0003735">
    <property type="term" value="F:structural constituent of ribosome"/>
    <property type="evidence" value="ECO:0007669"/>
    <property type="project" value="InterPro"/>
</dbReference>
<gene>
    <name evidence="4 6" type="primary">rps2</name>
</gene>
<dbReference type="Gene3D" id="3.40.50.10490">
    <property type="entry name" value="Glucose-6-phosphate isomerase like protein, domain 1"/>
    <property type="match status" value="1"/>
</dbReference>
<comment type="similarity">
    <text evidence="1 4 5">Belongs to the universal ribosomal protein uS2 family.</text>
</comment>
<evidence type="ECO:0000256" key="3">
    <source>
        <dbReference type="ARBA" id="ARBA00023274"/>
    </source>
</evidence>
<sequence length="230" mass="26526">MIKIKLPLLIEANLHLGHSKSKWNPKMAPYIYTKSKGNFYIIDLIQSIALLRRALNKVYRLAKIKESIFLFVGTKPQASSLVKYAAKVCDSYYVNHHWSGGMLTNWNTLKTRLDYFEQLEEQERENQFDSLPKKEASSRRKKLLKFRKSLIGMKKMPKLPAAVIIIDQNKEIEAVRECQKLKIPIISILDTNCDPDLINYPIPGNDDSMSSIGLILDYLSTTIRIARLRN</sequence>
<name>A0A2U9NT62_9STRA</name>
<evidence type="ECO:0000313" key="6">
    <source>
        <dbReference type="EMBL" id="AWT40314.1"/>
    </source>
</evidence>
<keyword evidence="2 4" id="KW-0689">Ribosomal protein</keyword>
<dbReference type="CDD" id="cd01425">
    <property type="entry name" value="RPS2"/>
    <property type="match status" value="1"/>
</dbReference>
<keyword evidence="6" id="KW-0934">Plastid</keyword>
<geneLocation type="chloroplast" evidence="6"/>
<dbReference type="RefSeq" id="YP_009497601.1">
    <property type="nucleotide sequence ID" value="NC_038008.1"/>
</dbReference>
<dbReference type="GO" id="GO:0006412">
    <property type="term" value="P:translation"/>
    <property type="evidence" value="ECO:0007669"/>
    <property type="project" value="UniProtKB-UniRule"/>
</dbReference>
<dbReference type="GO" id="GO:0009507">
    <property type="term" value="C:chloroplast"/>
    <property type="evidence" value="ECO:0007669"/>
    <property type="project" value="UniProtKB-SubCell"/>
</dbReference>
<protein>
    <recommendedName>
        <fullName evidence="4">Small ribosomal subunit protein uS2c</fullName>
    </recommendedName>
</protein>
<dbReference type="InterPro" id="IPR005706">
    <property type="entry name" value="Ribosomal_uS2_bac/mit/plastid"/>
</dbReference>
<evidence type="ECO:0000256" key="5">
    <source>
        <dbReference type="RuleBase" id="RU003631"/>
    </source>
</evidence>
<dbReference type="PANTHER" id="PTHR12534">
    <property type="entry name" value="30S RIBOSOMAL PROTEIN S2 PROKARYOTIC AND ORGANELLAR"/>
    <property type="match status" value="1"/>
</dbReference>
<dbReference type="NCBIfam" id="TIGR01011">
    <property type="entry name" value="rpsB_bact"/>
    <property type="match status" value="1"/>
</dbReference>
<dbReference type="InterPro" id="IPR018130">
    <property type="entry name" value="Ribosomal_uS2_CS"/>
</dbReference>
<dbReference type="HAMAP" id="MF_00291_B">
    <property type="entry name" value="Ribosomal_uS2_B"/>
    <property type="match status" value="1"/>
</dbReference>
<dbReference type="AlphaFoldDB" id="A0A2U9NT62"/>
<dbReference type="PANTHER" id="PTHR12534:SF0">
    <property type="entry name" value="SMALL RIBOSOMAL SUBUNIT PROTEIN US2M"/>
    <property type="match status" value="1"/>
</dbReference>
<dbReference type="GO" id="GO:0005763">
    <property type="term" value="C:mitochondrial small ribosomal subunit"/>
    <property type="evidence" value="ECO:0007669"/>
    <property type="project" value="TreeGrafter"/>
</dbReference>
<evidence type="ECO:0000256" key="1">
    <source>
        <dbReference type="ARBA" id="ARBA00006242"/>
    </source>
</evidence>
<keyword evidence="6" id="KW-0150">Chloroplast</keyword>